<evidence type="ECO:0000256" key="8">
    <source>
        <dbReference type="ARBA" id="ARBA00023049"/>
    </source>
</evidence>
<dbReference type="AlphaFoldDB" id="A0A1D2M0X5"/>
<sequence length="674" mass="76977">TKLWPYHAKSVFPCFDDPSLKATFKIIIGRLDGQYRSLSNMEIAKTEPEIFPFKAWTMRLETVKMSPYLVCMIVSDFHNETIQINNGTRSVSTWAPKHDIEQGRTSFGTRTVAKTLQYYEKKFKMNFPLRKLDAVVAPQFPSATENFGLSGFVFLGPGTNTEEDRRKVALIIAHETVHQWFGNVVTCASWEDVWLNEGFAKYLEYWGANETVPEFEPAQAFVNDITQKTMKLDQTTSGYTLKIPLSGKELHVENDGRILTTIKNAFRKWKSVTPEDFFEAIQETVEMHNKTHLLPPETTINDIMLGWTLTSRFPLVRVNTIDQHTIQISQEKFSDDDDKASWWIPIKIVSGNDLSNTENIWLPKNVSILNYTSSNIDTTKLLMVNPDATGYYRVLRSQLLDDYFNLALANYTSIETALELTRLFGERIVFQRWTAVLHHLNPILDIFTQNKGALEAFKNYFLPRLEGALTLLESDNWRDNEESIAQLLNMACQLGMPACVEYANELVSHLEADPQVNPFPLDIRGTLFCAAVAASSDENVFDLVRHKYLARAGSNSDSNKQIEIATALACTKNTTNIKWLLTSHEVLGDSYYYILQRLATNPAANSLIRELANGLSSYWSEAGNQTELQEFVGTNERLVDSMMPFFQSAFQDIQSTMKWWKMFGTKIYKWLAVQ</sequence>
<dbReference type="Pfam" id="PF11838">
    <property type="entry name" value="ERAP1_C"/>
    <property type="match status" value="1"/>
</dbReference>
<dbReference type="SUPFAM" id="SSF55486">
    <property type="entry name" value="Metalloproteases ('zincins'), catalytic domain"/>
    <property type="match status" value="1"/>
</dbReference>
<dbReference type="InterPro" id="IPR001930">
    <property type="entry name" value="Peptidase_M1"/>
</dbReference>
<comment type="cofactor">
    <cofactor evidence="1">
        <name>Zn(2+)</name>
        <dbReference type="ChEBI" id="CHEBI:29105"/>
    </cofactor>
</comment>
<dbReference type="InterPro" id="IPR024571">
    <property type="entry name" value="ERAP1-like_C_dom"/>
</dbReference>
<feature type="domain" description="ERAP1-like C-terminal" evidence="10">
    <location>
        <begin position="396"/>
        <end position="651"/>
    </location>
</feature>
<comment type="similarity">
    <text evidence="3">Belongs to the peptidase M1 family.</text>
</comment>
<dbReference type="PRINTS" id="PR00756">
    <property type="entry name" value="ALADIPTASE"/>
</dbReference>
<evidence type="ECO:0000256" key="6">
    <source>
        <dbReference type="ARBA" id="ARBA00022801"/>
    </source>
</evidence>
<dbReference type="Gene3D" id="2.60.40.1730">
    <property type="entry name" value="tricorn interacting facor f3 domain"/>
    <property type="match status" value="1"/>
</dbReference>
<dbReference type="GO" id="GO:0005615">
    <property type="term" value="C:extracellular space"/>
    <property type="evidence" value="ECO:0007669"/>
    <property type="project" value="TreeGrafter"/>
</dbReference>
<evidence type="ECO:0000256" key="3">
    <source>
        <dbReference type="ARBA" id="ARBA00010136"/>
    </source>
</evidence>
<evidence type="ECO:0000256" key="5">
    <source>
        <dbReference type="ARBA" id="ARBA00022723"/>
    </source>
</evidence>
<evidence type="ECO:0000259" key="11">
    <source>
        <dbReference type="Pfam" id="PF17900"/>
    </source>
</evidence>
<feature type="non-terminal residue" evidence="12">
    <location>
        <position position="1"/>
    </location>
</feature>
<comment type="caution">
    <text evidence="12">The sequence shown here is derived from an EMBL/GenBank/DDBJ whole genome shotgun (WGS) entry which is preliminary data.</text>
</comment>
<keyword evidence="7" id="KW-0862">Zinc</keyword>
<dbReference type="GO" id="GO:0005886">
    <property type="term" value="C:plasma membrane"/>
    <property type="evidence" value="ECO:0007669"/>
    <property type="project" value="UniProtKB-SubCell"/>
</dbReference>
<protein>
    <submittedName>
        <fullName evidence="12">Thyrotropin-releasing hormone-degrading ectoenzyme</fullName>
    </submittedName>
</protein>
<feature type="domain" description="Peptidase M1 membrane alanine aminopeptidase" evidence="9">
    <location>
        <begin position="111"/>
        <end position="240"/>
    </location>
</feature>
<dbReference type="Gene3D" id="1.25.50.20">
    <property type="match status" value="1"/>
</dbReference>
<dbReference type="InterPro" id="IPR045357">
    <property type="entry name" value="Aminopeptidase_N-like_N"/>
</dbReference>
<dbReference type="InterPro" id="IPR014782">
    <property type="entry name" value="Peptidase_M1_dom"/>
</dbReference>
<comment type="subcellular location">
    <subcellularLocation>
        <location evidence="2">Cell membrane</location>
        <topology evidence="2">Lipid-anchor</topology>
        <topology evidence="2">GPI-anchor</topology>
    </subcellularLocation>
</comment>
<dbReference type="GO" id="GO:0070006">
    <property type="term" value="F:metalloaminopeptidase activity"/>
    <property type="evidence" value="ECO:0007669"/>
    <property type="project" value="TreeGrafter"/>
</dbReference>
<evidence type="ECO:0000256" key="7">
    <source>
        <dbReference type="ARBA" id="ARBA00022833"/>
    </source>
</evidence>
<keyword evidence="13" id="KW-1185">Reference proteome</keyword>
<dbReference type="STRING" id="48709.A0A1D2M0X5"/>
<keyword evidence="5" id="KW-0479">Metal-binding</keyword>
<dbReference type="EMBL" id="LJIJ01007986">
    <property type="protein sequence ID" value="ODM86617.1"/>
    <property type="molecule type" value="Genomic_DNA"/>
</dbReference>
<evidence type="ECO:0000259" key="9">
    <source>
        <dbReference type="Pfam" id="PF01433"/>
    </source>
</evidence>
<keyword evidence="4" id="KW-0645">Protease</keyword>
<proteinExistence type="inferred from homology"/>
<feature type="domain" description="Aminopeptidase N-like N-terminal" evidence="11">
    <location>
        <begin position="4"/>
        <end position="69"/>
    </location>
</feature>
<reference evidence="12 13" key="1">
    <citation type="journal article" date="2016" name="Genome Biol. Evol.">
        <title>Gene Family Evolution Reflects Adaptation to Soil Environmental Stressors in the Genome of the Collembolan Orchesella cincta.</title>
        <authorList>
            <person name="Faddeeva-Vakhrusheva A."/>
            <person name="Derks M.F."/>
            <person name="Anvar S.Y."/>
            <person name="Agamennone V."/>
            <person name="Suring W."/>
            <person name="Smit S."/>
            <person name="van Straalen N.M."/>
            <person name="Roelofs D."/>
        </authorList>
    </citation>
    <scope>NUCLEOTIDE SEQUENCE [LARGE SCALE GENOMIC DNA]</scope>
    <source>
        <tissue evidence="12">Mixed pool</tissue>
    </source>
</reference>
<dbReference type="GO" id="GO:0042277">
    <property type="term" value="F:peptide binding"/>
    <property type="evidence" value="ECO:0007669"/>
    <property type="project" value="TreeGrafter"/>
</dbReference>
<evidence type="ECO:0000256" key="4">
    <source>
        <dbReference type="ARBA" id="ARBA00022670"/>
    </source>
</evidence>
<dbReference type="GO" id="GO:0043171">
    <property type="term" value="P:peptide catabolic process"/>
    <property type="evidence" value="ECO:0007669"/>
    <property type="project" value="TreeGrafter"/>
</dbReference>
<keyword evidence="8" id="KW-0482">Metalloprotease</keyword>
<evidence type="ECO:0000256" key="2">
    <source>
        <dbReference type="ARBA" id="ARBA00004609"/>
    </source>
</evidence>
<dbReference type="Pfam" id="PF17900">
    <property type="entry name" value="Peptidase_M1_N"/>
    <property type="match status" value="1"/>
</dbReference>
<dbReference type="OrthoDB" id="10031169at2759"/>
<feature type="non-terminal residue" evidence="12">
    <location>
        <position position="674"/>
    </location>
</feature>
<organism evidence="12 13">
    <name type="scientific">Orchesella cincta</name>
    <name type="common">Springtail</name>
    <name type="synonym">Podura cincta</name>
    <dbReference type="NCBI Taxonomy" id="48709"/>
    <lineage>
        <taxon>Eukaryota</taxon>
        <taxon>Metazoa</taxon>
        <taxon>Ecdysozoa</taxon>
        <taxon>Arthropoda</taxon>
        <taxon>Hexapoda</taxon>
        <taxon>Collembola</taxon>
        <taxon>Entomobryomorpha</taxon>
        <taxon>Entomobryoidea</taxon>
        <taxon>Orchesellidae</taxon>
        <taxon>Orchesellinae</taxon>
        <taxon>Orchesella</taxon>
    </lineage>
</organism>
<evidence type="ECO:0000256" key="1">
    <source>
        <dbReference type="ARBA" id="ARBA00001947"/>
    </source>
</evidence>
<dbReference type="SUPFAM" id="SSF63737">
    <property type="entry name" value="Leukotriene A4 hydrolase N-terminal domain"/>
    <property type="match status" value="1"/>
</dbReference>
<dbReference type="PANTHER" id="PTHR11533:SF21">
    <property type="entry name" value="AMINOPEPTIDASE"/>
    <property type="match status" value="1"/>
</dbReference>
<dbReference type="InterPro" id="IPR050344">
    <property type="entry name" value="Peptidase_M1_aminopeptidases"/>
</dbReference>
<evidence type="ECO:0000259" key="10">
    <source>
        <dbReference type="Pfam" id="PF11838"/>
    </source>
</evidence>
<evidence type="ECO:0000313" key="13">
    <source>
        <dbReference type="Proteomes" id="UP000094527"/>
    </source>
</evidence>
<dbReference type="Pfam" id="PF01433">
    <property type="entry name" value="Peptidase_M1"/>
    <property type="match status" value="1"/>
</dbReference>
<dbReference type="Proteomes" id="UP000094527">
    <property type="component" value="Unassembled WGS sequence"/>
</dbReference>
<accession>A0A1D2M0X5</accession>
<dbReference type="InterPro" id="IPR027268">
    <property type="entry name" value="Peptidase_M4/M1_CTD_sf"/>
</dbReference>
<dbReference type="PANTHER" id="PTHR11533">
    <property type="entry name" value="PROTEASE M1 ZINC METALLOPROTEASE"/>
    <property type="match status" value="1"/>
</dbReference>
<evidence type="ECO:0000313" key="12">
    <source>
        <dbReference type="EMBL" id="ODM86617.1"/>
    </source>
</evidence>
<keyword evidence="6" id="KW-0378">Hydrolase</keyword>
<gene>
    <name evidence="12" type="ORF">Ocin01_20064</name>
</gene>
<dbReference type="GO" id="GO:0006508">
    <property type="term" value="P:proteolysis"/>
    <property type="evidence" value="ECO:0007669"/>
    <property type="project" value="UniProtKB-KW"/>
</dbReference>
<name>A0A1D2M0X5_ORCCI</name>
<dbReference type="Gene3D" id="1.10.390.10">
    <property type="entry name" value="Neutral Protease Domain 2"/>
    <property type="match status" value="1"/>
</dbReference>
<dbReference type="GO" id="GO:0008270">
    <property type="term" value="F:zinc ion binding"/>
    <property type="evidence" value="ECO:0007669"/>
    <property type="project" value="InterPro"/>
</dbReference>
<dbReference type="InterPro" id="IPR042097">
    <property type="entry name" value="Aminopeptidase_N-like_N_sf"/>
</dbReference>
<dbReference type="GO" id="GO:0005737">
    <property type="term" value="C:cytoplasm"/>
    <property type="evidence" value="ECO:0007669"/>
    <property type="project" value="TreeGrafter"/>
</dbReference>